<dbReference type="Proteomes" id="UP000664534">
    <property type="component" value="Unassembled WGS sequence"/>
</dbReference>
<evidence type="ECO:0000313" key="3">
    <source>
        <dbReference type="Proteomes" id="UP000664534"/>
    </source>
</evidence>
<feature type="region of interest" description="Disordered" evidence="1">
    <location>
        <begin position="166"/>
        <end position="240"/>
    </location>
</feature>
<dbReference type="OrthoDB" id="5354604at2759"/>
<accession>A0A8H3ISV9</accession>
<dbReference type="EMBL" id="CAJPDT010000064">
    <property type="protein sequence ID" value="CAF9932125.1"/>
    <property type="molecule type" value="Genomic_DNA"/>
</dbReference>
<evidence type="ECO:0000313" key="2">
    <source>
        <dbReference type="EMBL" id="CAF9932125.1"/>
    </source>
</evidence>
<comment type="caution">
    <text evidence="2">The sequence shown here is derived from an EMBL/GenBank/DDBJ whole genome shotgun (WGS) entry which is preliminary data.</text>
</comment>
<protein>
    <submittedName>
        <fullName evidence="2">Uncharacterized protein</fullName>
    </submittedName>
</protein>
<keyword evidence="3" id="KW-1185">Reference proteome</keyword>
<organism evidence="2 3">
    <name type="scientific">Imshaugia aleurites</name>
    <dbReference type="NCBI Taxonomy" id="172621"/>
    <lineage>
        <taxon>Eukaryota</taxon>
        <taxon>Fungi</taxon>
        <taxon>Dikarya</taxon>
        <taxon>Ascomycota</taxon>
        <taxon>Pezizomycotina</taxon>
        <taxon>Lecanoromycetes</taxon>
        <taxon>OSLEUM clade</taxon>
        <taxon>Lecanoromycetidae</taxon>
        <taxon>Lecanorales</taxon>
        <taxon>Lecanorineae</taxon>
        <taxon>Parmeliaceae</taxon>
        <taxon>Imshaugia</taxon>
    </lineage>
</organism>
<gene>
    <name evidence="2" type="ORF">IMSHALPRED_008805</name>
</gene>
<reference evidence="2" key="1">
    <citation type="submission" date="2021-03" db="EMBL/GenBank/DDBJ databases">
        <authorList>
            <person name="Tagirdzhanova G."/>
        </authorList>
    </citation>
    <scope>NUCLEOTIDE SEQUENCE</scope>
</reference>
<name>A0A8H3ISV9_9LECA</name>
<dbReference type="AlphaFoldDB" id="A0A8H3ISV9"/>
<sequence length="240" mass="26134">MATTNEMRTSGTTSMLLLPQLVQIWLPDDSEAHQEPNRSPLSEQTPTSQIPPLISFLEALPDAVTPDDFKGKTLPCGHVVSVPSLLACCNIFGDAVWTPGPHLFGCAEPDESCDELMEFPKLPDPRVLDGLAARLDLIQWSWSEDTPTDHDVHTVSLLRDILSNIGHVDPNSNPETDADSPHTDQDSEAQTNAESPHIDPKSNPETDTDSPHIDQDSDSQDAESPRSAPSEFSLAQTLVL</sequence>
<proteinExistence type="predicted"/>
<evidence type="ECO:0000256" key="1">
    <source>
        <dbReference type="SAM" id="MobiDB-lite"/>
    </source>
</evidence>
<feature type="compositionally biased region" description="Basic and acidic residues" evidence="1">
    <location>
        <begin position="196"/>
        <end position="215"/>
    </location>
</feature>